<dbReference type="STRING" id="1194695.A0A5D3D3M4"/>
<dbReference type="PANTHER" id="PTHR34072:SF44">
    <property type="entry name" value="RNA-DIRECTED DNA POLYMERASE"/>
    <property type="match status" value="1"/>
</dbReference>
<organism evidence="3 5">
    <name type="scientific">Cucumis melo var. makuwa</name>
    <name type="common">Oriental melon</name>
    <dbReference type="NCBI Taxonomy" id="1194695"/>
    <lineage>
        <taxon>Eukaryota</taxon>
        <taxon>Viridiplantae</taxon>
        <taxon>Streptophyta</taxon>
        <taxon>Embryophyta</taxon>
        <taxon>Tracheophyta</taxon>
        <taxon>Spermatophyta</taxon>
        <taxon>Magnoliopsida</taxon>
        <taxon>eudicotyledons</taxon>
        <taxon>Gunneridae</taxon>
        <taxon>Pentapetalae</taxon>
        <taxon>rosids</taxon>
        <taxon>fabids</taxon>
        <taxon>Cucurbitales</taxon>
        <taxon>Cucurbitaceae</taxon>
        <taxon>Benincaseae</taxon>
        <taxon>Cucumis</taxon>
    </lineage>
</organism>
<evidence type="ECO:0000313" key="5">
    <source>
        <dbReference type="Proteomes" id="UP000321947"/>
    </source>
</evidence>
<protein>
    <submittedName>
        <fullName evidence="3">Retrovirus-related Pol polyprotein from transposon 17.6</fullName>
    </submittedName>
</protein>
<gene>
    <name evidence="3" type="ORF">E5676_scaffold306G00780</name>
    <name evidence="2" type="ORF">E6C27_scaffold333G00750</name>
</gene>
<name>A0A5D3D3M4_CUCMM</name>
<dbReference type="InterPro" id="IPR041577">
    <property type="entry name" value="RT_RNaseH_2"/>
</dbReference>
<proteinExistence type="predicted"/>
<dbReference type="OrthoDB" id="2020560at2759"/>
<dbReference type="EMBL" id="SSTD01007940">
    <property type="protein sequence ID" value="TYK17826.1"/>
    <property type="molecule type" value="Genomic_DNA"/>
</dbReference>
<dbReference type="SUPFAM" id="SSF56672">
    <property type="entry name" value="DNA/RNA polymerases"/>
    <property type="match status" value="1"/>
</dbReference>
<evidence type="ECO:0000259" key="1">
    <source>
        <dbReference type="Pfam" id="PF17919"/>
    </source>
</evidence>
<dbReference type="PANTHER" id="PTHR34072">
    <property type="entry name" value="ENZYMATIC POLYPROTEIN-RELATED"/>
    <property type="match status" value="1"/>
</dbReference>
<accession>A0A5D3D3M4</accession>
<comment type="caution">
    <text evidence="3">The sequence shown here is derived from an EMBL/GenBank/DDBJ whole genome shotgun (WGS) entry which is preliminary data.</text>
</comment>
<dbReference type="AlphaFoldDB" id="A0A5D3D3M4"/>
<dbReference type="Gene3D" id="3.10.20.370">
    <property type="match status" value="1"/>
</dbReference>
<evidence type="ECO:0000313" key="2">
    <source>
        <dbReference type="EMBL" id="KAA0040850.1"/>
    </source>
</evidence>
<dbReference type="InterPro" id="IPR043128">
    <property type="entry name" value="Rev_trsase/Diguanyl_cyclase"/>
</dbReference>
<dbReference type="InterPro" id="IPR043502">
    <property type="entry name" value="DNA/RNA_pol_sf"/>
</dbReference>
<dbReference type="Gene3D" id="3.30.70.270">
    <property type="match status" value="1"/>
</dbReference>
<evidence type="ECO:0000313" key="3">
    <source>
        <dbReference type="EMBL" id="TYK17826.1"/>
    </source>
</evidence>
<evidence type="ECO:0000313" key="4">
    <source>
        <dbReference type="Proteomes" id="UP000321393"/>
    </source>
</evidence>
<dbReference type="Proteomes" id="UP000321947">
    <property type="component" value="Unassembled WGS sequence"/>
</dbReference>
<dbReference type="Pfam" id="PF17919">
    <property type="entry name" value="RT_RNaseH_2"/>
    <property type="match status" value="1"/>
</dbReference>
<reference evidence="4 5" key="1">
    <citation type="submission" date="2019-08" db="EMBL/GenBank/DDBJ databases">
        <title>Draft genome sequences of two oriental melons (Cucumis melo L. var makuwa).</title>
        <authorList>
            <person name="Kwon S.-Y."/>
        </authorList>
    </citation>
    <scope>NUCLEOTIDE SEQUENCE [LARGE SCALE GENOMIC DNA]</scope>
    <source>
        <strain evidence="5">cv. Chang Bougi</strain>
        <strain evidence="4">cv. SW 3</strain>
        <tissue evidence="3">Leaf</tissue>
    </source>
</reference>
<feature type="domain" description="Reverse transcriptase/retrotransposon-derived protein RNase H-like" evidence="1">
    <location>
        <begin position="84"/>
        <end position="170"/>
    </location>
</feature>
<dbReference type="EMBL" id="SSTE01017061">
    <property type="protein sequence ID" value="KAA0040850.1"/>
    <property type="molecule type" value="Genomic_DNA"/>
</dbReference>
<dbReference type="Proteomes" id="UP000321393">
    <property type="component" value="Unassembled WGS sequence"/>
</dbReference>
<sequence length="182" mass="20525">MVNEGIVLGYKISNATLEVDPAKIDVVSKLPSPSELKPLGIFLGHAGFYRRFIKGFSQIAKPLSNLLCTDQPFNFDENFLPSVPDLKDTLNSAPILLTLNWLQPFEFICDTSDVAARAMLGQKKDKVIHPIYYVRKRQNKAQENYTTTKKELLAVVFAIEKIRATLLVSKLQCTLIIRRSDI</sequence>